<dbReference type="Gene3D" id="3.30.70.2760">
    <property type="match status" value="1"/>
</dbReference>
<dbReference type="EMBL" id="CAJPWZ010003089">
    <property type="protein sequence ID" value="CAG2251438.1"/>
    <property type="molecule type" value="Genomic_DNA"/>
</dbReference>
<sequence length="397" mass="45934">MNTRSVPEIRKQKHFTVCFKLEQRYIGRAYQHRVCDAIEAMVLDAFLAADHIGIIPGKDGIIHVILMSSDKNLEKSRNILQRIMHRQLYACVGETTPIEGDTFEESSQIKDEIVSNIPPKLQSELLSDDLYVDLVYLDYGSKSKNPMSNVRFYNKKDVTKPVRIDKNQVSLMLPNVFAEQIVRLYCKKSDNESLKIASDCFRKWCQDNNLLLHIKVSEEVLGMTTTENLRYPKEENFYLSLTSKERHDICVGLTDIWAADIVEIIANQFLDTSQYWFVPFPLVSVTWVTIPQRLNFTKHAKPCKTIALRLLLINSNNLASHNGVGFSTFDNDNDVSIYYNAEEWHGGCWYRSNEINCNLHGKYIFGEADHLGEGLFWRTWKENFKSLKSTTMIIRRL</sequence>
<dbReference type="GO" id="GO:0045088">
    <property type="term" value="P:regulation of innate immune response"/>
    <property type="evidence" value="ECO:0007669"/>
    <property type="project" value="TreeGrafter"/>
</dbReference>
<dbReference type="InterPro" id="IPR050135">
    <property type="entry name" value="dGTPase-like"/>
</dbReference>
<gene>
    <name evidence="2" type="ORF">MEDL_63094</name>
</gene>
<dbReference type="Proteomes" id="UP000683360">
    <property type="component" value="Unassembled WGS sequence"/>
</dbReference>
<dbReference type="GO" id="GO:0005634">
    <property type="term" value="C:nucleus"/>
    <property type="evidence" value="ECO:0007669"/>
    <property type="project" value="TreeGrafter"/>
</dbReference>
<dbReference type="InterPro" id="IPR036056">
    <property type="entry name" value="Fibrinogen-like_C"/>
</dbReference>
<evidence type="ECO:0000259" key="1">
    <source>
        <dbReference type="SMART" id="SM00186"/>
    </source>
</evidence>
<dbReference type="PANTHER" id="PTHR11373:SF4">
    <property type="entry name" value="DEOXYNUCLEOSIDE TRIPHOSPHATE TRIPHOSPHOHYDROLASE SAMHD1"/>
    <property type="match status" value="1"/>
</dbReference>
<keyword evidence="2" id="KW-0378">Hydrolase</keyword>
<comment type="caution">
    <text evidence="2">The sequence shown here is derived from an EMBL/GenBank/DDBJ whole genome shotgun (WGS) entry which is preliminary data.</text>
</comment>
<dbReference type="InterPro" id="IPR002181">
    <property type="entry name" value="Fibrinogen_a/b/g_C_dom"/>
</dbReference>
<dbReference type="AlphaFoldDB" id="A0A8S3UZM9"/>
<dbReference type="Gene3D" id="1.10.3210.10">
    <property type="entry name" value="Hypothetical protein af1432"/>
    <property type="match status" value="1"/>
</dbReference>
<accession>A0A8S3UZM9</accession>
<dbReference type="SMART" id="SM00186">
    <property type="entry name" value="FBG"/>
    <property type="match status" value="1"/>
</dbReference>
<keyword evidence="3" id="KW-1185">Reference proteome</keyword>
<feature type="domain" description="Fibrinogen C-terminal" evidence="1">
    <location>
        <begin position="248"/>
        <end position="397"/>
    </location>
</feature>
<dbReference type="GO" id="GO:0006203">
    <property type="term" value="P:dGTP catabolic process"/>
    <property type="evidence" value="ECO:0007669"/>
    <property type="project" value="TreeGrafter"/>
</dbReference>
<organism evidence="2 3">
    <name type="scientific">Mytilus edulis</name>
    <name type="common">Blue mussel</name>
    <dbReference type="NCBI Taxonomy" id="6550"/>
    <lineage>
        <taxon>Eukaryota</taxon>
        <taxon>Metazoa</taxon>
        <taxon>Spiralia</taxon>
        <taxon>Lophotrochozoa</taxon>
        <taxon>Mollusca</taxon>
        <taxon>Bivalvia</taxon>
        <taxon>Autobranchia</taxon>
        <taxon>Pteriomorphia</taxon>
        <taxon>Mytilida</taxon>
        <taxon>Mytiloidea</taxon>
        <taxon>Mytilidae</taxon>
        <taxon>Mytilinae</taxon>
        <taxon>Mytilus</taxon>
    </lineage>
</organism>
<dbReference type="PANTHER" id="PTHR11373">
    <property type="entry name" value="DEOXYNUCLEOSIDE TRIPHOSPHATE TRIPHOSPHOHYDROLASE"/>
    <property type="match status" value="1"/>
</dbReference>
<evidence type="ECO:0000313" key="2">
    <source>
        <dbReference type="EMBL" id="CAG2251438.1"/>
    </source>
</evidence>
<evidence type="ECO:0000313" key="3">
    <source>
        <dbReference type="Proteomes" id="UP000683360"/>
    </source>
</evidence>
<dbReference type="EC" id="3.1.5.-" evidence="2"/>
<dbReference type="Gene3D" id="3.90.215.10">
    <property type="entry name" value="Gamma Fibrinogen, chain A, domain 1"/>
    <property type="match status" value="1"/>
</dbReference>
<name>A0A8S3UZM9_MYTED</name>
<reference evidence="2" key="1">
    <citation type="submission" date="2021-03" db="EMBL/GenBank/DDBJ databases">
        <authorList>
            <person name="Bekaert M."/>
        </authorList>
    </citation>
    <scope>NUCLEOTIDE SEQUENCE</scope>
</reference>
<dbReference type="InterPro" id="IPR014716">
    <property type="entry name" value="Fibrinogen_a/b/g_C_1"/>
</dbReference>
<dbReference type="Pfam" id="PF00147">
    <property type="entry name" value="Fibrinogen_C"/>
    <property type="match status" value="1"/>
</dbReference>
<dbReference type="SUPFAM" id="SSF56496">
    <property type="entry name" value="Fibrinogen C-terminal domain-like"/>
    <property type="match status" value="1"/>
</dbReference>
<dbReference type="GO" id="GO:0051607">
    <property type="term" value="P:defense response to virus"/>
    <property type="evidence" value="ECO:0007669"/>
    <property type="project" value="TreeGrafter"/>
</dbReference>
<dbReference type="GO" id="GO:0008832">
    <property type="term" value="F:dGTPase activity"/>
    <property type="evidence" value="ECO:0007669"/>
    <property type="project" value="TreeGrafter"/>
</dbReference>
<proteinExistence type="predicted"/>
<protein>
    <submittedName>
        <fullName evidence="2">SAMHD1</fullName>
        <ecNumber evidence="2">3.1.5.-</ecNumber>
    </submittedName>
</protein>
<dbReference type="OrthoDB" id="6151833at2759"/>
<dbReference type="SUPFAM" id="SSF109604">
    <property type="entry name" value="HD-domain/PDEase-like"/>
    <property type="match status" value="1"/>
</dbReference>